<dbReference type="InterPro" id="IPR007267">
    <property type="entry name" value="GtrA_DPMS_TM"/>
</dbReference>
<dbReference type="PANTHER" id="PTHR12468:SF2">
    <property type="entry name" value="GPI MANNOSYLTRANSFERASE 2"/>
    <property type="match status" value="1"/>
</dbReference>
<evidence type="ECO:0000256" key="2">
    <source>
        <dbReference type="ARBA" id="ARBA00004687"/>
    </source>
</evidence>
<keyword evidence="5" id="KW-0808">Transferase</keyword>
<feature type="transmembrane region" description="Helical" evidence="10">
    <location>
        <begin position="141"/>
        <end position="163"/>
    </location>
</feature>
<dbReference type="UniPathway" id="UPA00196"/>
<protein>
    <recommendedName>
        <fullName evidence="11">GtrA/DPMS transmembrane domain-containing protein</fullName>
    </recommendedName>
</protein>
<feature type="transmembrane region" description="Helical" evidence="10">
    <location>
        <begin position="254"/>
        <end position="271"/>
    </location>
</feature>
<accession>A0A1V4EUG5</accession>
<keyword evidence="6 10" id="KW-0812">Transmembrane</keyword>
<dbReference type="Proteomes" id="UP000190229">
    <property type="component" value="Unassembled WGS sequence"/>
</dbReference>
<reference evidence="12 13" key="1">
    <citation type="submission" date="2017-02" db="EMBL/GenBank/DDBJ databases">
        <title>Draft genome of Acidibacillus ferrooxidans Huett2.</title>
        <authorList>
            <person name="Schopf S."/>
        </authorList>
    </citation>
    <scope>NUCLEOTIDE SEQUENCE [LARGE SCALE GENOMIC DNA]</scope>
    <source>
        <strain evidence="12 13">Huett2</strain>
    </source>
</reference>
<name>A0A1V4EUG5_9BACL</name>
<dbReference type="Pfam" id="PF04188">
    <property type="entry name" value="Mannosyl_trans2"/>
    <property type="match status" value="1"/>
</dbReference>
<evidence type="ECO:0000256" key="7">
    <source>
        <dbReference type="ARBA" id="ARBA00022824"/>
    </source>
</evidence>
<dbReference type="GO" id="GO:0031501">
    <property type="term" value="C:mannosyltransferase complex"/>
    <property type="evidence" value="ECO:0007669"/>
    <property type="project" value="TreeGrafter"/>
</dbReference>
<gene>
    <name evidence="12" type="ORF">B2M26_06730</name>
</gene>
<dbReference type="AlphaFoldDB" id="A0A1V4EUG5"/>
<keyword evidence="3" id="KW-0337">GPI-anchor biosynthesis</keyword>
<dbReference type="PANTHER" id="PTHR12468">
    <property type="entry name" value="GPI MANNOSYLTRANSFERASE 2"/>
    <property type="match status" value="1"/>
</dbReference>
<dbReference type="GO" id="GO:0016020">
    <property type="term" value="C:membrane"/>
    <property type="evidence" value="ECO:0007669"/>
    <property type="project" value="InterPro"/>
</dbReference>
<evidence type="ECO:0000256" key="9">
    <source>
        <dbReference type="ARBA" id="ARBA00023136"/>
    </source>
</evidence>
<evidence type="ECO:0000313" key="13">
    <source>
        <dbReference type="Proteomes" id="UP000190229"/>
    </source>
</evidence>
<dbReference type="GO" id="GO:0006506">
    <property type="term" value="P:GPI anchor biosynthetic process"/>
    <property type="evidence" value="ECO:0007669"/>
    <property type="project" value="UniProtKB-UniPathway"/>
</dbReference>
<feature type="transmembrane region" description="Helical" evidence="10">
    <location>
        <begin position="343"/>
        <end position="363"/>
    </location>
</feature>
<comment type="caution">
    <text evidence="12">The sequence shown here is derived from an EMBL/GenBank/DDBJ whole genome shotgun (WGS) entry which is preliminary data.</text>
</comment>
<dbReference type="GO" id="GO:0000009">
    <property type="term" value="F:alpha-1,6-mannosyltransferase activity"/>
    <property type="evidence" value="ECO:0007669"/>
    <property type="project" value="InterPro"/>
</dbReference>
<dbReference type="GO" id="GO:0000271">
    <property type="term" value="P:polysaccharide biosynthetic process"/>
    <property type="evidence" value="ECO:0007669"/>
    <property type="project" value="InterPro"/>
</dbReference>
<evidence type="ECO:0000256" key="8">
    <source>
        <dbReference type="ARBA" id="ARBA00022989"/>
    </source>
</evidence>
<dbReference type="Pfam" id="PF04138">
    <property type="entry name" value="GtrA_DPMS_TM"/>
    <property type="match status" value="1"/>
</dbReference>
<feature type="transmembrane region" description="Helical" evidence="10">
    <location>
        <begin position="103"/>
        <end position="120"/>
    </location>
</feature>
<dbReference type="EMBL" id="MWPS01000016">
    <property type="protein sequence ID" value="OPG16559.1"/>
    <property type="molecule type" value="Genomic_DNA"/>
</dbReference>
<feature type="transmembrane region" description="Helical" evidence="10">
    <location>
        <begin position="408"/>
        <end position="430"/>
    </location>
</feature>
<keyword evidence="8 10" id="KW-1133">Transmembrane helix</keyword>
<dbReference type="GO" id="GO:0004376">
    <property type="term" value="F:GPI mannosyltransferase activity"/>
    <property type="evidence" value="ECO:0007669"/>
    <property type="project" value="InterPro"/>
</dbReference>
<evidence type="ECO:0000256" key="1">
    <source>
        <dbReference type="ARBA" id="ARBA00004477"/>
    </source>
</evidence>
<evidence type="ECO:0000256" key="3">
    <source>
        <dbReference type="ARBA" id="ARBA00022502"/>
    </source>
</evidence>
<feature type="transmembrane region" description="Helical" evidence="10">
    <location>
        <begin position="489"/>
        <end position="511"/>
    </location>
</feature>
<evidence type="ECO:0000313" key="12">
    <source>
        <dbReference type="EMBL" id="OPG16559.1"/>
    </source>
</evidence>
<comment type="subcellular location">
    <subcellularLocation>
        <location evidence="1">Endoplasmic reticulum membrane</location>
        <topology evidence="1">Multi-pass membrane protein</topology>
    </subcellularLocation>
</comment>
<evidence type="ECO:0000256" key="5">
    <source>
        <dbReference type="ARBA" id="ARBA00022679"/>
    </source>
</evidence>
<evidence type="ECO:0000256" key="6">
    <source>
        <dbReference type="ARBA" id="ARBA00022692"/>
    </source>
</evidence>
<proteinExistence type="predicted"/>
<comment type="pathway">
    <text evidence="2">Glycolipid biosynthesis; glycosylphosphatidylinositol-anchor biosynthesis.</text>
</comment>
<evidence type="ECO:0000256" key="10">
    <source>
        <dbReference type="SAM" id="Phobius"/>
    </source>
</evidence>
<feature type="transmembrane region" description="Helical" evidence="10">
    <location>
        <begin position="41"/>
        <end position="58"/>
    </location>
</feature>
<evidence type="ECO:0000259" key="11">
    <source>
        <dbReference type="Pfam" id="PF04138"/>
    </source>
</evidence>
<keyword evidence="9 10" id="KW-0472">Membrane</keyword>
<dbReference type="OrthoDB" id="2379640at2"/>
<feature type="transmembrane region" description="Helical" evidence="10">
    <location>
        <begin position="442"/>
        <end position="459"/>
    </location>
</feature>
<feature type="transmembrane region" description="Helical" evidence="10">
    <location>
        <begin position="224"/>
        <end position="242"/>
    </location>
</feature>
<keyword evidence="7" id="KW-0256">Endoplasmic reticulum</keyword>
<feature type="transmembrane region" description="Helical" evidence="10">
    <location>
        <begin position="296"/>
        <end position="322"/>
    </location>
</feature>
<dbReference type="InterPro" id="IPR007315">
    <property type="entry name" value="PIG-V/Gpi18"/>
</dbReference>
<sequence length="517" mass="59546">MKLVLQTVRTFFTYAAIGIVNTAVSLLLYFLLIALHITPTIALAVSYFAGMGTSYFLNARFTFNQNAYSAALVLRFLTVNVVLLLMSEWSLHEIMHVLTRSAYLAQIVNVIPMTLIGYLANRQFVFTARHDDRENRIYAGFFGCAVGIALIQRIWVTLGGYLFSATHHVKTLKWLLIQGLIHWDAGWFLSIARHGYVHVTQLAFFPFYPVIIRVFHDATTLPDTVSGVIVSSVSFVVAMYYLGRIAHRLFSTRVAILAMLFFAFFPTSYYFDAPYSEALFMALSLAAVENAYRRNFFLASFLTALATLTRNTGALLLLLVFWQYLSWRGMDFRFYTRAWWKKLDYRVMSLTLPIVFLLSYAVWLHQHYGHYLAFLTAEKHWHRQYMPLWDTYAHTLRQYITGLHPILASYYLLLELISALLSIVFIALSIWSYRVHRAQGDWILYLVILTWIASTEPSVNIPDYLVSLPRYLLMLFPGFILLAERFPRIAVAIPLLLVSAIFLLRLSGLYYSGSWIA</sequence>
<feature type="domain" description="GtrA/DPMS transmembrane" evidence="11">
    <location>
        <begin position="14"/>
        <end position="126"/>
    </location>
</feature>
<organism evidence="12 13">
    <name type="scientific">Ferroacidibacillus organovorans</name>
    <dbReference type="NCBI Taxonomy" id="1765683"/>
    <lineage>
        <taxon>Bacteria</taxon>
        <taxon>Bacillati</taxon>
        <taxon>Bacillota</taxon>
        <taxon>Bacilli</taxon>
        <taxon>Bacillales</taxon>
        <taxon>Alicyclobacillaceae</taxon>
        <taxon>Ferroacidibacillus</taxon>
    </lineage>
</organism>
<feature type="transmembrane region" description="Helical" evidence="10">
    <location>
        <begin position="12"/>
        <end position="35"/>
    </location>
</feature>
<keyword evidence="13" id="KW-1185">Reference proteome</keyword>
<feature type="transmembrane region" description="Helical" evidence="10">
    <location>
        <begin position="70"/>
        <end position="91"/>
    </location>
</feature>
<keyword evidence="4" id="KW-0328">Glycosyltransferase</keyword>
<evidence type="ECO:0000256" key="4">
    <source>
        <dbReference type="ARBA" id="ARBA00022676"/>
    </source>
</evidence>